<comment type="caution">
    <text evidence="4">The sequence shown here is derived from an EMBL/GenBank/DDBJ whole genome shotgun (WGS) entry which is preliminary data.</text>
</comment>
<feature type="signal peptide" evidence="2">
    <location>
        <begin position="1"/>
        <end position="24"/>
    </location>
</feature>
<dbReference type="Proteomes" id="UP001479606">
    <property type="component" value="Unassembled WGS sequence"/>
</dbReference>
<feature type="region of interest" description="Disordered" evidence="1">
    <location>
        <begin position="120"/>
        <end position="139"/>
    </location>
</feature>
<feature type="domain" description="DUF4296" evidence="3">
    <location>
        <begin position="32"/>
        <end position="116"/>
    </location>
</feature>
<evidence type="ECO:0000256" key="1">
    <source>
        <dbReference type="SAM" id="MobiDB-lite"/>
    </source>
</evidence>
<accession>A0ABU9LSA9</accession>
<dbReference type="InterPro" id="IPR025381">
    <property type="entry name" value="DUF4296"/>
</dbReference>
<evidence type="ECO:0000313" key="4">
    <source>
        <dbReference type="EMBL" id="MEL5993388.1"/>
    </source>
</evidence>
<reference evidence="4 5" key="1">
    <citation type="journal article" date="2018" name="Arch. Microbiol.">
        <title>Hymenobacter segetis sp. nov., isolated from soil.</title>
        <authorList>
            <person name="Ten L.N."/>
            <person name="Lim S.J."/>
            <person name="Kim B.O."/>
            <person name="Kang I.K."/>
            <person name="Jung H.Y."/>
        </authorList>
    </citation>
    <scope>NUCLEOTIDE SEQUENCE [LARGE SCALE GENOMIC DNA]</scope>
    <source>
        <strain evidence="4 5">S7-3-11</strain>
    </source>
</reference>
<keyword evidence="5" id="KW-1185">Reference proteome</keyword>
<sequence length="139" mass="15755">MKSFCRCCLGLVLAPLLLALPACQRPEEAPKPLDLVPREKMAQMLADLHQLEAQVESSRLSPDSSRALFLAQQKNLYWKHEVTDSAFQRSYRYYGIHNKDLNEIYVGVIDTLTHREARLNPAKANQPAADQWGPPPKTN</sequence>
<name>A0ABU9LSA9_9BACT</name>
<feature type="chain" id="PRO_5045452873" evidence="2">
    <location>
        <begin position="25"/>
        <end position="139"/>
    </location>
</feature>
<evidence type="ECO:0000256" key="2">
    <source>
        <dbReference type="SAM" id="SignalP"/>
    </source>
</evidence>
<keyword evidence="2" id="KW-0732">Signal</keyword>
<proteinExistence type="predicted"/>
<dbReference type="RefSeq" id="WP_342296225.1">
    <property type="nucleotide sequence ID" value="NZ_JBCEVZ010000006.1"/>
</dbReference>
<evidence type="ECO:0000259" key="3">
    <source>
        <dbReference type="Pfam" id="PF14129"/>
    </source>
</evidence>
<dbReference type="EMBL" id="JBCEVZ010000006">
    <property type="protein sequence ID" value="MEL5993388.1"/>
    <property type="molecule type" value="Genomic_DNA"/>
</dbReference>
<protein>
    <submittedName>
        <fullName evidence="4">DUF4296 domain-containing protein</fullName>
    </submittedName>
</protein>
<dbReference type="Pfam" id="PF14129">
    <property type="entry name" value="DUF4296"/>
    <property type="match status" value="1"/>
</dbReference>
<organism evidence="4 5">
    <name type="scientific">Hymenobacter segetis</name>
    <dbReference type="NCBI Taxonomy" id="2025509"/>
    <lineage>
        <taxon>Bacteria</taxon>
        <taxon>Pseudomonadati</taxon>
        <taxon>Bacteroidota</taxon>
        <taxon>Cytophagia</taxon>
        <taxon>Cytophagales</taxon>
        <taxon>Hymenobacteraceae</taxon>
        <taxon>Hymenobacter</taxon>
    </lineage>
</organism>
<gene>
    <name evidence="4" type="ORF">AAFH49_04155</name>
</gene>
<evidence type="ECO:0000313" key="5">
    <source>
        <dbReference type="Proteomes" id="UP001479606"/>
    </source>
</evidence>